<dbReference type="PANTHER" id="PTHR24253">
    <property type="entry name" value="TRANSMEMBRANE PROTEASE SERINE"/>
    <property type="match status" value="1"/>
</dbReference>
<name>A6I3H2_RAT</name>
<evidence type="ECO:0000256" key="1">
    <source>
        <dbReference type="ARBA" id="ARBA00022670"/>
    </source>
</evidence>
<keyword evidence="2" id="KW-0732">Signal</keyword>
<dbReference type="EMBL" id="CH473954">
    <property type="protein sequence ID" value="EDL77055.1"/>
    <property type="molecule type" value="Genomic_DNA"/>
</dbReference>
<dbReference type="SUPFAM" id="SSF50494">
    <property type="entry name" value="Trypsin-like serine proteases"/>
    <property type="match status" value="1"/>
</dbReference>
<gene>
    <name evidence="7" type="ORF">rCG_25690</name>
</gene>
<dbReference type="AlphaFoldDB" id="A6I3H2"/>
<dbReference type="InterPro" id="IPR009003">
    <property type="entry name" value="Peptidase_S1_PA"/>
</dbReference>
<keyword evidence="3" id="KW-0378">Hydrolase</keyword>
<evidence type="ECO:0000313" key="7">
    <source>
        <dbReference type="EMBL" id="EDL77055.1"/>
    </source>
</evidence>
<accession>A6I3H2</accession>
<reference evidence="7 8" key="1">
    <citation type="submission" date="2005-09" db="EMBL/GenBank/DDBJ databases">
        <authorList>
            <person name="Mural R.J."/>
            <person name="Li P.W."/>
            <person name="Adams M.D."/>
            <person name="Amanatides P.G."/>
            <person name="Baden-Tillson H."/>
            <person name="Barnstead M."/>
            <person name="Chin S.H."/>
            <person name="Dew I."/>
            <person name="Evans C.A."/>
            <person name="Ferriera S."/>
            <person name="Flanigan M."/>
            <person name="Fosler C."/>
            <person name="Glodek A."/>
            <person name="Gu Z."/>
            <person name="Holt R.A."/>
            <person name="Jennings D."/>
            <person name="Kraft C.L."/>
            <person name="Lu F."/>
            <person name="Nguyen T."/>
            <person name="Nusskern D.R."/>
            <person name="Pfannkoch C.M."/>
            <person name="Sitter C."/>
            <person name="Sutton G.G."/>
            <person name="Venter J.C."/>
            <person name="Wang Z."/>
            <person name="Woodage T."/>
            <person name="Zheng X.H."/>
            <person name="Zhong F."/>
        </authorList>
    </citation>
    <scope>NUCLEOTIDE SEQUENCE [LARGE SCALE GENOMIC DNA]</scope>
    <source>
        <strain>BN</strain>
        <strain evidence="8">Sprague-Dawley</strain>
    </source>
</reference>
<dbReference type="PANTHER" id="PTHR24253:SF159">
    <property type="entry name" value="SERINE PROTEASE 42"/>
    <property type="match status" value="1"/>
</dbReference>
<keyword evidence="1" id="KW-0645">Protease</keyword>
<keyword evidence="5" id="KW-0325">Glycoprotein</keyword>
<dbReference type="Proteomes" id="UP000234681">
    <property type="component" value="Chromosome 8"/>
</dbReference>
<keyword evidence="4" id="KW-1015">Disulfide bond</keyword>
<evidence type="ECO:0000256" key="3">
    <source>
        <dbReference type="ARBA" id="ARBA00022801"/>
    </source>
</evidence>
<dbReference type="GO" id="GO:0004252">
    <property type="term" value="F:serine-type endopeptidase activity"/>
    <property type="evidence" value="ECO:0007669"/>
    <property type="project" value="InterPro"/>
</dbReference>
<feature type="domain" description="Peptidase S1" evidence="6">
    <location>
        <begin position="8"/>
        <end position="89"/>
    </location>
</feature>
<protein>
    <submittedName>
        <fullName evidence="7">RCG25690</fullName>
    </submittedName>
</protein>
<evidence type="ECO:0000313" key="8">
    <source>
        <dbReference type="Proteomes" id="UP000234681"/>
    </source>
</evidence>
<dbReference type="Pfam" id="PF00089">
    <property type="entry name" value="Trypsin"/>
    <property type="match status" value="1"/>
</dbReference>
<dbReference type="Gene3D" id="2.40.10.10">
    <property type="entry name" value="Trypsin-like serine proteases"/>
    <property type="match status" value="2"/>
</dbReference>
<proteinExistence type="predicted"/>
<evidence type="ECO:0000256" key="5">
    <source>
        <dbReference type="ARBA" id="ARBA00023180"/>
    </source>
</evidence>
<evidence type="ECO:0000256" key="2">
    <source>
        <dbReference type="ARBA" id="ARBA00022729"/>
    </source>
</evidence>
<sequence length="92" mass="10297">MLNSEAENVTLVPVQDIIFPSDFDIRTMRDDIALALLYFPVNYSSLIQPVCLPRKPFQVNSGTVCWVTGWGQQNKTGSASVLLQEVQQNILL</sequence>
<dbReference type="GO" id="GO:0006508">
    <property type="term" value="P:proteolysis"/>
    <property type="evidence" value="ECO:0007669"/>
    <property type="project" value="UniProtKB-KW"/>
</dbReference>
<organism evidence="7 8">
    <name type="scientific">Rattus norvegicus</name>
    <name type="common">Rat</name>
    <dbReference type="NCBI Taxonomy" id="10116"/>
    <lineage>
        <taxon>Eukaryota</taxon>
        <taxon>Metazoa</taxon>
        <taxon>Chordata</taxon>
        <taxon>Craniata</taxon>
        <taxon>Vertebrata</taxon>
        <taxon>Euteleostomi</taxon>
        <taxon>Mammalia</taxon>
        <taxon>Eutheria</taxon>
        <taxon>Euarchontoglires</taxon>
        <taxon>Glires</taxon>
        <taxon>Rodentia</taxon>
        <taxon>Myomorpha</taxon>
        <taxon>Muroidea</taxon>
        <taxon>Muridae</taxon>
        <taxon>Murinae</taxon>
        <taxon>Rattus</taxon>
    </lineage>
</organism>
<evidence type="ECO:0000259" key="6">
    <source>
        <dbReference type="Pfam" id="PF00089"/>
    </source>
</evidence>
<evidence type="ECO:0000256" key="4">
    <source>
        <dbReference type="ARBA" id="ARBA00023157"/>
    </source>
</evidence>
<dbReference type="InterPro" id="IPR043504">
    <property type="entry name" value="Peptidase_S1_PA_chymotrypsin"/>
</dbReference>
<dbReference type="InterPro" id="IPR001254">
    <property type="entry name" value="Trypsin_dom"/>
</dbReference>